<dbReference type="Proteomes" id="UP000827889">
    <property type="component" value="Chromosome 1"/>
</dbReference>
<dbReference type="SMART" id="SM00256">
    <property type="entry name" value="FBOX"/>
    <property type="match status" value="1"/>
</dbReference>
<gene>
    <name evidence="3" type="primary">LOC115747069</name>
</gene>
<dbReference type="InterPro" id="IPR053781">
    <property type="entry name" value="F-box_AtFBL13-like"/>
</dbReference>
<protein>
    <submittedName>
        <fullName evidence="3">F-box/FBD/LRR-repeat protein At1g13570-like</fullName>
    </submittedName>
</protein>
<dbReference type="InterPro" id="IPR001810">
    <property type="entry name" value="F-box_dom"/>
</dbReference>
<dbReference type="InterPro" id="IPR006566">
    <property type="entry name" value="FBD"/>
</dbReference>
<accession>A0ABM3GT56</accession>
<dbReference type="SUPFAM" id="SSF52047">
    <property type="entry name" value="RNI-like"/>
    <property type="match status" value="1"/>
</dbReference>
<evidence type="ECO:0000259" key="1">
    <source>
        <dbReference type="PROSITE" id="PS50181"/>
    </source>
</evidence>
<reference evidence="3" key="2">
    <citation type="submission" date="2025-08" db="UniProtKB">
        <authorList>
            <consortium name="RefSeq"/>
        </authorList>
    </citation>
    <scope>IDENTIFICATION</scope>
    <source>
        <tissue evidence="3">Leaf</tissue>
    </source>
</reference>
<dbReference type="GeneID" id="115747069"/>
<dbReference type="InterPro" id="IPR055411">
    <property type="entry name" value="LRR_FXL15/At3g58940/PEG3-like"/>
</dbReference>
<dbReference type="SMART" id="SM00579">
    <property type="entry name" value="FBD"/>
    <property type="match status" value="1"/>
</dbReference>
<dbReference type="InterPro" id="IPR036047">
    <property type="entry name" value="F-box-like_dom_sf"/>
</dbReference>
<dbReference type="RefSeq" id="XP_048127518.1">
    <property type="nucleotide sequence ID" value="XM_048271561.1"/>
</dbReference>
<organism evidence="2 3">
    <name type="scientific">Rhodamnia argentea</name>
    <dbReference type="NCBI Taxonomy" id="178133"/>
    <lineage>
        <taxon>Eukaryota</taxon>
        <taxon>Viridiplantae</taxon>
        <taxon>Streptophyta</taxon>
        <taxon>Embryophyta</taxon>
        <taxon>Tracheophyta</taxon>
        <taxon>Spermatophyta</taxon>
        <taxon>Magnoliopsida</taxon>
        <taxon>eudicotyledons</taxon>
        <taxon>Gunneridae</taxon>
        <taxon>Pentapetalae</taxon>
        <taxon>rosids</taxon>
        <taxon>malvids</taxon>
        <taxon>Myrtales</taxon>
        <taxon>Myrtaceae</taxon>
        <taxon>Myrtoideae</taxon>
        <taxon>Myrteae</taxon>
        <taxon>Australasian group</taxon>
        <taxon>Rhodamnia</taxon>
    </lineage>
</organism>
<dbReference type="Pfam" id="PF00646">
    <property type="entry name" value="F-box"/>
    <property type="match status" value="1"/>
</dbReference>
<keyword evidence="2" id="KW-1185">Reference proteome</keyword>
<dbReference type="PANTHER" id="PTHR31639">
    <property type="entry name" value="F-BOX PROTEIN-LIKE"/>
    <property type="match status" value="1"/>
</dbReference>
<reference evidence="2" key="1">
    <citation type="submission" date="2025-05" db="UniProtKB">
        <authorList>
            <consortium name="RefSeq"/>
        </authorList>
    </citation>
    <scope>NUCLEOTIDE SEQUENCE [LARGE SCALE GENOMIC DNA]</scope>
</reference>
<proteinExistence type="predicted"/>
<feature type="domain" description="F-box" evidence="1">
    <location>
        <begin position="19"/>
        <end position="53"/>
    </location>
</feature>
<dbReference type="PANTHER" id="PTHR31639:SF93">
    <property type="entry name" value="F-BOX_FBD_LRR PROTEIN"/>
    <property type="match status" value="1"/>
</dbReference>
<dbReference type="Pfam" id="PF24758">
    <property type="entry name" value="LRR_At5g56370"/>
    <property type="match status" value="1"/>
</dbReference>
<evidence type="ECO:0000313" key="3">
    <source>
        <dbReference type="RefSeq" id="XP_048127518.1"/>
    </source>
</evidence>
<sequence length="392" mass="45438">MKKMEFRVLQMKKRRTQESDEISELPGHITDLILSRLPIKDAVRTSILSRKWRYKWSSHSILAQYRTSVLSHTGFLTKGDIDPWILHLSRGCIREIALYVCNGEKYKIPTSLFDCRDLICLTLYGCLAKIPSSFEGFKNLDALYLEHVELSPHGLEALASRCPLLKHLTLKNLEGITQVTIEARNLESLYIGGAFLDVTFGVMNSLKSVRVGFNNNIKNRQEPNNANSNNLHEFFRDIHNIQILKIETYSLKYLAVAKVPQTLSYAFGHLKYLSTCIDFNSKEEILNVMCLIRSSPQLQKVEFQNRSKNQQTKWINFWKDHHLCCLEQVQEVTMDVIYGTEPEMEFIEFLLASLRNLQTMTFRLDVEIGEMEVLIEMNYFRRASPQAKVFVL</sequence>
<name>A0ABM3GT56_9MYRT</name>
<dbReference type="Gene3D" id="3.80.10.10">
    <property type="entry name" value="Ribonuclease Inhibitor"/>
    <property type="match status" value="1"/>
</dbReference>
<dbReference type="SUPFAM" id="SSF81383">
    <property type="entry name" value="F-box domain"/>
    <property type="match status" value="1"/>
</dbReference>
<dbReference type="PROSITE" id="PS50181">
    <property type="entry name" value="FBOX"/>
    <property type="match status" value="1"/>
</dbReference>
<dbReference type="CDD" id="cd22160">
    <property type="entry name" value="F-box_AtFBL13-like"/>
    <property type="match status" value="1"/>
</dbReference>
<evidence type="ECO:0000313" key="2">
    <source>
        <dbReference type="Proteomes" id="UP000827889"/>
    </source>
</evidence>
<dbReference type="InterPro" id="IPR032675">
    <property type="entry name" value="LRR_dom_sf"/>
</dbReference>